<dbReference type="Proteomes" id="UP000095283">
    <property type="component" value="Unplaced"/>
</dbReference>
<dbReference type="GO" id="GO:0010314">
    <property type="term" value="F:phosphatidylinositol-5-phosphate binding"/>
    <property type="evidence" value="ECO:0007669"/>
    <property type="project" value="TreeGrafter"/>
</dbReference>
<dbReference type="PANTHER" id="PTHR46607:SF1">
    <property type="entry name" value="SEC14 DOMAIN AND SPECTRIN REPEAT-CONTAINING PROTEIN 1"/>
    <property type="match status" value="1"/>
</dbReference>
<name>A0A1I7WND4_HETBA</name>
<protein>
    <submittedName>
        <fullName evidence="3">Uncharacterized protein</fullName>
    </submittedName>
</protein>
<dbReference type="GO" id="GO:0032266">
    <property type="term" value="F:phosphatidylinositol-3-phosphate binding"/>
    <property type="evidence" value="ECO:0007669"/>
    <property type="project" value="TreeGrafter"/>
</dbReference>
<sequence length="331" mass="38507">MCLPVVLGAAVGFVYYIYIYLDQKLLRKPTIWLIWQRVLWQPSQRTLSPSRRFAFLCLELVDVRRLKLQQFIQLFTCESDAQQIGSDQDDLKCLREDRMKLEETARSTYEYGKQLCQVALVLRRSLRMDAQNQIGLNDKLEHTWGHLCRALSENEAKLNVTEAFNTTIVEVNRRIQELDCKLKESLNARRPSLGHSSTVERLFSVERRRLTGDIQELRHIADMLTAQINANHRLTIYIYIYISETFCIHESFPMALNNRRKRQSSVSQYTVRLYSKVLSLGCVMACNKGISTKVASVSKVKMHKESYIPITSKCFRELLEDCPTTATVRKR</sequence>
<evidence type="ECO:0000313" key="3">
    <source>
        <dbReference type="WBParaSite" id="Hba_06660"/>
    </source>
</evidence>
<feature type="transmembrane region" description="Helical" evidence="1">
    <location>
        <begin position="6"/>
        <end position="21"/>
    </location>
</feature>
<keyword evidence="1" id="KW-0812">Transmembrane</keyword>
<keyword evidence="1" id="KW-1133">Transmembrane helix</keyword>
<reference evidence="3" key="1">
    <citation type="submission" date="2016-11" db="UniProtKB">
        <authorList>
            <consortium name="WormBaseParasite"/>
        </authorList>
    </citation>
    <scope>IDENTIFICATION</scope>
</reference>
<accession>A0A1I7WND4</accession>
<keyword evidence="1" id="KW-0472">Membrane</keyword>
<proteinExistence type="predicted"/>
<dbReference type="GO" id="GO:0005546">
    <property type="term" value="F:phosphatidylinositol-4,5-bisphosphate binding"/>
    <property type="evidence" value="ECO:0007669"/>
    <property type="project" value="TreeGrafter"/>
</dbReference>
<dbReference type="GO" id="GO:0043325">
    <property type="term" value="F:phosphatidylinositol-3,4-bisphosphate binding"/>
    <property type="evidence" value="ECO:0007669"/>
    <property type="project" value="TreeGrafter"/>
</dbReference>
<dbReference type="GO" id="GO:0080025">
    <property type="term" value="F:phosphatidylinositol-3,5-bisphosphate binding"/>
    <property type="evidence" value="ECO:0007669"/>
    <property type="project" value="TreeGrafter"/>
</dbReference>
<dbReference type="WBParaSite" id="Hba_06660">
    <property type="protein sequence ID" value="Hba_06660"/>
    <property type="gene ID" value="Hba_06660"/>
</dbReference>
<dbReference type="AlphaFoldDB" id="A0A1I7WND4"/>
<organism evidence="2 3">
    <name type="scientific">Heterorhabditis bacteriophora</name>
    <name type="common">Entomopathogenic nematode worm</name>
    <dbReference type="NCBI Taxonomy" id="37862"/>
    <lineage>
        <taxon>Eukaryota</taxon>
        <taxon>Metazoa</taxon>
        <taxon>Ecdysozoa</taxon>
        <taxon>Nematoda</taxon>
        <taxon>Chromadorea</taxon>
        <taxon>Rhabditida</taxon>
        <taxon>Rhabditina</taxon>
        <taxon>Rhabditomorpha</taxon>
        <taxon>Strongyloidea</taxon>
        <taxon>Heterorhabditidae</taxon>
        <taxon>Heterorhabditis</taxon>
    </lineage>
</organism>
<dbReference type="GO" id="GO:0070273">
    <property type="term" value="F:phosphatidylinositol-4-phosphate binding"/>
    <property type="evidence" value="ECO:0007669"/>
    <property type="project" value="TreeGrafter"/>
</dbReference>
<evidence type="ECO:0000313" key="2">
    <source>
        <dbReference type="Proteomes" id="UP000095283"/>
    </source>
</evidence>
<dbReference type="PANTHER" id="PTHR46607">
    <property type="entry name" value="SEC14 DOMAIN AND SPECTRIN REPEAT-CONTAINING PROTEIN 1"/>
    <property type="match status" value="1"/>
</dbReference>
<evidence type="ECO:0000256" key="1">
    <source>
        <dbReference type="SAM" id="Phobius"/>
    </source>
</evidence>
<keyword evidence="2" id="KW-1185">Reference proteome</keyword>